<gene>
    <name evidence="2" type="ORF">H3H39_13530</name>
</gene>
<dbReference type="Gene3D" id="3.40.190.10">
    <property type="entry name" value="Periplasmic binding protein-like II"/>
    <property type="match status" value="2"/>
</dbReference>
<feature type="signal peptide" evidence="1">
    <location>
        <begin position="1"/>
        <end position="25"/>
    </location>
</feature>
<dbReference type="RefSeq" id="WP_182153908.1">
    <property type="nucleotide sequence ID" value="NZ_JACEZU010000006.1"/>
</dbReference>
<evidence type="ECO:0000256" key="1">
    <source>
        <dbReference type="SAM" id="SignalP"/>
    </source>
</evidence>
<evidence type="ECO:0000313" key="2">
    <source>
        <dbReference type="EMBL" id="MBA5688065.1"/>
    </source>
</evidence>
<reference evidence="2 3" key="1">
    <citation type="submission" date="2020-07" db="EMBL/GenBank/DDBJ databases">
        <title>Novel species isolated from subtropical streams in China.</title>
        <authorList>
            <person name="Lu H."/>
        </authorList>
    </citation>
    <scope>NUCLEOTIDE SEQUENCE [LARGE SCALE GENOMIC DNA]</scope>
    <source>
        <strain evidence="2 3">LX47W</strain>
    </source>
</reference>
<organism evidence="2 3">
    <name type="scientific">Rugamonas apoptosis</name>
    <dbReference type="NCBI Taxonomy" id="2758570"/>
    <lineage>
        <taxon>Bacteria</taxon>
        <taxon>Pseudomonadati</taxon>
        <taxon>Pseudomonadota</taxon>
        <taxon>Betaproteobacteria</taxon>
        <taxon>Burkholderiales</taxon>
        <taxon>Oxalobacteraceae</taxon>
        <taxon>Telluria group</taxon>
        <taxon>Rugamonas</taxon>
    </lineage>
</organism>
<evidence type="ECO:0000313" key="3">
    <source>
        <dbReference type="Proteomes" id="UP000573499"/>
    </source>
</evidence>
<name>A0A7W2IKR3_9BURK</name>
<sequence length="264" mass="28303">MSRFSYRIVKRLVLVALASLHLAGAAAPIELMVEDAAAPWSNSDGSGYANDVVLAAFAAAHADVKLVVVPYARCKTYVMAGAVAGCFSMADAPELHGKVRFADVPLFLAYPRFFHNTSHPVAARGLADLAPGTRVAVVNGYEYPPEVMRLEQHGVRLVAARSEAANLKKLAAGRVDLVLAMMDDLKTDQVLLYEAQVEGVAFAFQSAPQGSYLGFSLTHPDGERARTLFNSGYATIVANGVKRAIDRKWNLPAQTAQGTAAKER</sequence>
<accession>A0A7W2IKR3</accession>
<dbReference type="SUPFAM" id="SSF53850">
    <property type="entry name" value="Periplasmic binding protein-like II"/>
    <property type="match status" value="1"/>
</dbReference>
<feature type="chain" id="PRO_5031097489" evidence="1">
    <location>
        <begin position="26"/>
        <end position="264"/>
    </location>
</feature>
<keyword evidence="1" id="KW-0732">Signal</keyword>
<comment type="caution">
    <text evidence="2">The sequence shown here is derived from an EMBL/GenBank/DDBJ whole genome shotgun (WGS) entry which is preliminary data.</text>
</comment>
<keyword evidence="3" id="KW-1185">Reference proteome</keyword>
<dbReference type="AlphaFoldDB" id="A0A7W2IKR3"/>
<proteinExistence type="predicted"/>
<dbReference type="Proteomes" id="UP000573499">
    <property type="component" value="Unassembled WGS sequence"/>
</dbReference>
<dbReference type="EMBL" id="JACEZU010000006">
    <property type="protein sequence ID" value="MBA5688065.1"/>
    <property type="molecule type" value="Genomic_DNA"/>
</dbReference>
<protein>
    <submittedName>
        <fullName evidence="2">ABC transporter substrate-binding protein</fullName>
    </submittedName>
</protein>